<dbReference type="GO" id="GO:0005886">
    <property type="term" value="C:plasma membrane"/>
    <property type="evidence" value="ECO:0007669"/>
    <property type="project" value="UniProtKB-SubCell"/>
</dbReference>
<dbReference type="OrthoDB" id="9813411at2"/>
<evidence type="ECO:0000313" key="15">
    <source>
        <dbReference type="Proteomes" id="UP000198517"/>
    </source>
</evidence>
<accession>A0A1G7FT52</accession>
<keyword evidence="5 10" id="KW-0132">Cell division</keyword>
<dbReference type="Gene3D" id="3.30.70.3040">
    <property type="match status" value="1"/>
</dbReference>
<reference evidence="14 15" key="1">
    <citation type="submission" date="2016-10" db="EMBL/GenBank/DDBJ databases">
        <authorList>
            <person name="de Groot N.N."/>
        </authorList>
    </citation>
    <scope>NUCLEOTIDE SEQUENCE [LARGE SCALE GENOMIC DNA]</scope>
    <source>
        <strain evidence="14 15">DSM 24015</strain>
    </source>
</reference>
<evidence type="ECO:0000259" key="12">
    <source>
        <dbReference type="Pfam" id="PF02687"/>
    </source>
</evidence>
<sequence>MAKTVDDFNKKRLRSSNITVVVSISLVLFLVGLFGLILINARSYSDYIKEQLVVNAFFSNDYSAKDSLKIEKQQTVAFENIKSLPFVQRATFISREQAAKEARKDMGVDTETLFDKNIFPASVEVALKPDYVDPAKIDQVVKKLSEVQGIVEVKNNSALMIEVYNNLNRILTWILALSGLFLILAIVLINNSIKLKIFSKRFIIKTMQLVGAKRRFILKPFITEAVVLGLIGAIIGLTILFGLWYYFTTQVIGTPFIQDSAAYLKLVILVFSVGVLITVISTIFATWRFLRSNIDDLYYS</sequence>
<protein>
    <recommendedName>
        <fullName evidence="3 10">Cell division protein FtsX</fullName>
    </recommendedName>
</protein>
<evidence type="ECO:0000256" key="10">
    <source>
        <dbReference type="PIRNR" id="PIRNR003097"/>
    </source>
</evidence>
<evidence type="ECO:0000256" key="5">
    <source>
        <dbReference type="ARBA" id="ARBA00022618"/>
    </source>
</evidence>
<comment type="function">
    <text evidence="10">Required for cell division and gliding motility.</text>
</comment>
<dbReference type="PANTHER" id="PTHR47755:SF1">
    <property type="entry name" value="CELL DIVISION PROTEIN FTSX"/>
    <property type="match status" value="1"/>
</dbReference>
<evidence type="ECO:0000256" key="7">
    <source>
        <dbReference type="ARBA" id="ARBA00022989"/>
    </source>
</evidence>
<dbReference type="EMBL" id="FNAS01000027">
    <property type="protein sequence ID" value="SDE78875.1"/>
    <property type="molecule type" value="Genomic_DNA"/>
</dbReference>
<evidence type="ECO:0000256" key="3">
    <source>
        <dbReference type="ARBA" id="ARBA00021907"/>
    </source>
</evidence>
<keyword evidence="9 10" id="KW-0131">Cell cycle</keyword>
<dbReference type="PANTHER" id="PTHR47755">
    <property type="entry name" value="CELL DIVISION PROTEIN FTSX"/>
    <property type="match status" value="1"/>
</dbReference>
<feature type="transmembrane region" description="Helical" evidence="11">
    <location>
        <begin position="20"/>
        <end position="39"/>
    </location>
</feature>
<keyword evidence="4 10" id="KW-1003">Cell membrane</keyword>
<feature type="domain" description="FtsX extracellular" evidence="13">
    <location>
        <begin position="54"/>
        <end position="153"/>
    </location>
</feature>
<dbReference type="InterPro" id="IPR004513">
    <property type="entry name" value="FtsX"/>
</dbReference>
<dbReference type="AlphaFoldDB" id="A0A1G7FT52"/>
<dbReference type="Proteomes" id="UP000198517">
    <property type="component" value="Unassembled WGS sequence"/>
</dbReference>
<evidence type="ECO:0000256" key="1">
    <source>
        <dbReference type="ARBA" id="ARBA00004651"/>
    </source>
</evidence>
<comment type="similarity">
    <text evidence="2 10">Belongs to the ABC-4 integral membrane protein family. FtsX subfamily.</text>
</comment>
<keyword evidence="7 11" id="KW-1133">Transmembrane helix</keyword>
<dbReference type="GO" id="GO:0051301">
    <property type="term" value="P:cell division"/>
    <property type="evidence" value="ECO:0007669"/>
    <property type="project" value="UniProtKB-KW"/>
</dbReference>
<keyword evidence="10" id="KW-0997">Cell inner membrane</keyword>
<dbReference type="InterPro" id="IPR003838">
    <property type="entry name" value="ABC3_permease_C"/>
</dbReference>
<proteinExistence type="inferred from homology"/>
<dbReference type="RefSeq" id="WP_092738035.1">
    <property type="nucleotide sequence ID" value="NZ_FNAS01000027.1"/>
</dbReference>
<feature type="domain" description="ABC3 transporter permease C-terminal" evidence="12">
    <location>
        <begin position="176"/>
        <end position="294"/>
    </location>
</feature>
<feature type="transmembrane region" description="Helical" evidence="11">
    <location>
        <begin position="170"/>
        <end position="193"/>
    </location>
</feature>
<evidence type="ECO:0000256" key="6">
    <source>
        <dbReference type="ARBA" id="ARBA00022692"/>
    </source>
</evidence>
<organism evidence="14 15">
    <name type="scientific">Riemerella columbipharyngis</name>
    <dbReference type="NCBI Taxonomy" id="1071918"/>
    <lineage>
        <taxon>Bacteria</taxon>
        <taxon>Pseudomonadati</taxon>
        <taxon>Bacteroidota</taxon>
        <taxon>Flavobacteriia</taxon>
        <taxon>Flavobacteriales</taxon>
        <taxon>Weeksellaceae</taxon>
        <taxon>Riemerella</taxon>
    </lineage>
</organism>
<comment type="subcellular location">
    <subcellularLocation>
        <location evidence="10">Cell inner membrane</location>
    </subcellularLocation>
    <subcellularLocation>
        <location evidence="1">Cell membrane</location>
        <topology evidence="1">Multi-pass membrane protein</topology>
    </subcellularLocation>
</comment>
<feature type="transmembrane region" description="Helical" evidence="11">
    <location>
        <begin position="266"/>
        <end position="290"/>
    </location>
</feature>
<keyword evidence="15" id="KW-1185">Reference proteome</keyword>
<dbReference type="Pfam" id="PF18075">
    <property type="entry name" value="FtsX_ECD"/>
    <property type="match status" value="1"/>
</dbReference>
<gene>
    <name evidence="14" type="ORF">SAMN05421544_1273</name>
</gene>
<feature type="transmembrane region" description="Helical" evidence="11">
    <location>
        <begin position="221"/>
        <end position="246"/>
    </location>
</feature>
<evidence type="ECO:0000256" key="4">
    <source>
        <dbReference type="ARBA" id="ARBA00022475"/>
    </source>
</evidence>
<evidence type="ECO:0000313" key="14">
    <source>
        <dbReference type="EMBL" id="SDE78875.1"/>
    </source>
</evidence>
<name>A0A1G7FT52_9FLAO</name>
<keyword evidence="6 11" id="KW-0812">Transmembrane</keyword>
<keyword evidence="8 10" id="KW-0472">Membrane</keyword>
<dbReference type="InterPro" id="IPR040690">
    <property type="entry name" value="FtsX_ECD"/>
</dbReference>
<dbReference type="PIRSF" id="PIRSF003097">
    <property type="entry name" value="FtsX"/>
    <property type="match status" value="1"/>
</dbReference>
<evidence type="ECO:0000256" key="8">
    <source>
        <dbReference type="ARBA" id="ARBA00023136"/>
    </source>
</evidence>
<evidence type="ECO:0000256" key="2">
    <source>
        <dbReference type="ARBA" id="ARBA00007379"/>
    </source>
</evidence>
<evidence type="ECO:0000259" key="13">
    <source>
        <dbReference type="Pfam" id="PF18075"/>
    </source>
</evidence>
<evidence type="ECO:0000256" key="11">
    <source>
        <dbReference type="SAM" id="Phobius"/>
    </source>
</evidence>
<evidence type="ECO:0000256" key="9">
    <source>
        <dbReference type="ARBA" id="ARBA00023306"/>
    </source>
</evidence>
<dbReference type="Pfam" id="PF02687">
    <property type="entry name" value="FtsX"/>
    <property type="match status" value="1"/>
</dbReference>
<dbReference type="STRING" id="1071918.SAMN05421544_1273"/>